<dbReference type="EMBL" id="BAABBO010000001">
    <property type="protein sequence ID" value="GAA3947438.1"/>
    <property type="molecule type" value="Genomic_DNA"/>
</dbReference>
<keyword evidence="5" id="KW-1185">Reference proteome</keyword>
<reference evidence="5" key="1">
    <citation type="journal article" date="2019" name="Int. J. Syst. Evol. Microbiol.">
        <title>The Global Catalogue of Microorganisms (GCM) 10K type strain sequencing project: providing services to taxonomists for standard genome sequencing and annotation.</title>
        <authorList>
            <consortium name="The Broad Institute Genomics Platform"/>
            <consortium name="The Broad Institute Genome Sequencing Center for Infectious Disease"/>
            <person name="Wu L."/>
            <person name="Ma J."/>
        </authorList>
    </citation>
    <scope>NUCLEOTIDE SEQUENCE [LARGE SCALE GENOMIC DNA]</scope>
    <source>
        <strain evidence="5">JCM 17555</strain>
    </source>
</reference>
<dbReference type="RefSeq" id="WP_344802618.1">
    <property type="nucleotide sequence ID" value="NZ_BAABBO010000001.1"/>
</dbReference>
<evidence type="ECO:0000259" key="3">
    <source>
        <dbReference type="SMART" id="SM00062"/>
    </source>
</evidence>
<dbReference type="SMART" id="SM00062">
    <property type="entry name" value="PBPb"/>
    <property type="match status" value="1"/>
</dbReference>
<feature type="domain" description="Solute-binding protein family 3/N-terminal" evidence="3">
    <location>
        <begin position="25"/>
        <end position="260"/>
    </location>
</feature>
<name>A0ABP7NHW4_9GAMM</name>
<dbReference type="InterPro" id="IPR001638">
    <property type="entry name" value="Solute-binding_3/MltF_N"/>
</dbReference>
<comment type="similarity">
    <text evidence="1">Belongs to the bacterial solute-binding protein 3 family.</text>
</comment>
<evidence type="ECO:0000256" key="1">
    <source>
        <dbReference type="ARBA" id="ARBA00010333"/>
    </source>
</evidence>
<proteinExistence type="inferred from homology"/>
<dbReference type="SUPFAM" id="SSF53850">
    <property type="entry name" value="Periplasmic binding protein-like II"/>
    <property type="match status" value="1"/>
</dbReference>
<comment type="caution">
    <text evidence="4">The sequence shown here is derived from an EMBL/GenBank/DDBJ whole genome shotgun (WGS) entry which is preliminary data.</text>
</comment>
<organism evidence="4 5">
    <name type="scientific">Allohahella marinimesophila</name>
    <dbReference type="NCBI Taxonomy" id="1054972"/>
    <lineage>
        <taxon>Bacteria</taxon>
        <taxon>Pseudomonadati</taxon>
        <taxon>Pseudomonadota</taxon>
        <taxon>Gammaproteobacteria</taxon>
        <taxon>Oceanospirillales</taxon>
        <taxon>Hahellaceae</taxon>
        <taxon>Allohahella</taxon>
    </lineage>
</organism>
<protein>
    <submittedName>
        <fullName evidence="4">ABC transporter substrate-binding protein</fullName>
    </submittedName>
</protein>
<evidence type="ECO:0000313" key="5">
    <source>
        <dbReference type="Proteomes" id="UP001501337"/>
    </source>
</evidence>
<dbReference type="PANTHER" id="PTHR35936:SF25">
    <property type="entry name" value="ABC TRANSPORTER SUBSTRATE-BINDING PROTEIN"/>
    <property type="match status" value="1"/>
</dbReference>
<gene>
    <name evidence="4" type="ORF">GCM10022278_03310</name>
</gene>
<keyword evidence="2" id="KW-0732">Signal</keyword>
<evidence type="ECO:0000256" key="2">
    <source>
        <dbReference type="ARBA" id="ARBA00022729"/>
    </source>
</evidence>
<dbReference type="Proteomes" id="UP001501337">
    <property type="component" value="Unassembled WGS sequence"/>
</dbReference>
<dbReference type="Pfam" id="PF00497">
    <property type="entry name" value="SBP_bac_3"/>
    <property type="match status" value="1"/>
</dbReference>
<dbReference type="PANTHER" id="PTHR35936">
    <property type="entry name" value="MEMBRANE-BOUND LYTIC MUREIN TRANSGLYCOSYLASE F"/>
    <property type="match status" value="1"/>
</dbReference>
<evidence type="ECO:0000313" key="4">
    <source>
        <dbReference type="EMBL" id="GAA3947438.1"/>
    </source>
</evidence>
<accession>A0ABP7NHW4</accession>
<dbReference type="Gene3D" id="3.40.190.10">
    <property type="entry name" value="Periplasmic binding protein-like II"/>
    <property type="match status" value="2"/>
</dbReference>
<sequence length="266" mass="30001">MRLLLKIGVILLGLLPAGLVSADTVVKFFGDSAYPPYAYSEGDEMAGYYTEIIREADRRLPGYHIDLRPVPWGRGLKLLETGEIGFLYPPYDRSETRPFMHYSTSIMKEHLALFCRSGLIASGNPQFPDDFKGRSIGRLQSFATGQQFDDAAAEGLVTLREYASDSLIFKQLMAGRLDCYVNDRAAIQQSITDLENAGLYEGDRIEETLSISHEEGYIGLTNRKELYPFMDEFISRFNQVIEDMKTDGTITRIIQPLKNDTAKEQP</sequence>